<comment type="similarity">
    <text evidence="1 4">Belongs to the D-isomer specific 2-hydroxyacid dehydrogenase family.</text>
</comment>
<evidence type="ECO:0000256" key="3">
    <source>
        <dbReference type="ARBA" id="ARBA00023027"/>
    </source>
</evidence>
<organism evidence="7 8">
    <name type="scientific">Atopobium deltae</name>
    <dbReference type="NCBI Taxonomy" id="1393034"/>
    <lineage>
        <taxon>Bacteria</taxon>
        <taxon>Bacillati</taxon>
        <taxon>Actinomycetota</taxon>
        <taxon>Coriobacteriia</taxon>
        <taxon>Coriobacteriales</taxon>
        <taxon>Atopobiaceae</taxon>
        <taxon>Atopobium</taxon>
    </lineage>
</organism>
<dbReference type="SUPFAM" id="SSF52283">
    <property type="entry name" value="Formate/glycerate dehydrogenase catalytic domain-like"/>
    <property type="match status" value="1"/>
</dbReference>
<dbReference type="PANTHER" id="PTHR43026">
    <property type="entry name" value="2-HYDROXYACID DEHYDROGENASE HOMOLOG 1-RELATED"/>
    <property type="match status" value="1"/>
</dbReference>
<evidence type="ECO:0000256" key="1">
    <source>
        <dbReference type="ARBA" id="ARBA00005854"/>
    </source>
</evidence>
<dbReference type="InterPro" id="IPR029753">
    <property type="entry name" value="D-isomer_DH_CS"/>
</dbReference>
<dbReference type="GO" id="GO:0051287">
    <property type="term" value="F:NAD binding"/>
    <property type="evidence" value="ECO:0007669"/>
    <property type="project" value="InterPro"/>
</dbReference>
<evidence type="ECO:0000313" key="8">
    <source>
        <dbReference type="Proteomes" id="UP000070675"/>
    </source>
</evidence>
<dbReference type="PATRIC" id="fig|1393034.3.peg.463"/>
<dbReference type="Gene3D" id="3.40.50.720">
    <property type="entry name" value="NAD(P)-binding Rossmann-like Domain"/>
    <property type="match status" value="2"/>
</dbReference>
<evidence type="ECO:0000256" key="4">
    <source>
        <dbReference type="RuleBase" id="RU003719"/>
    </source>
</evidence>
<dbReference type="Pfam" id="PF00389">
    <property type="entry name" value="2-Hacid_dh"/>
    <property type="match status" value="1"/>
</dbReference>
<proteinExistence type="inferred from homology"/>
<dbReference type="AlphaFoldDB" id="A0A133XVY7"/>
<evidence type="ECO:0000256" key="2">
    <source>
        <dbReference type="ARBA" id="ARBA00023002"/>
    </source>
</evidence>
<keyword evidence="8" id="KW-1185">Reference proteome</keyword>
<dbReference type="InterPro" id="IPR006139">
    <property type="entry name" value="D-isomer_2_OHA_DH_cat_dom"/>
</dbReference>
<keyword evidence="3" id="KW-0520">NAD</keyword>
<dbReference type="PANTHER" id="PTHR43026:SF1">
    <property type="entry name" value="2-HYDROXYACID DEHYDROGENASE HOMOLOG 1-RELATED"/>
    <property type="match status" value="1"/>
</dbReference>
<dbReference type="PROSITE" id="PS00671">
    <property type="entry name" value="D_2_HYDROXYACID_DH_3"/>
    <property type="match status" value="1"/>
</dbReference>
<dbReference type="Pfam" id="PF02826">
    <property type="entry name" value="2-Hacid_dh_C"/>
    <property type="match status" value="1"/>
</dbReference>
<dbReference type="InterPro" id="IPR058205">
    <property type="entry name" value="D-LDH-like"/>
</dbReference>
<evidence type="ECO:0000259" key="5">
    <source>
        <dbReference type="Pfam" id="PF00389"/>
    </source>
</evidence>
<gene>
    <name evidence="7" type="ORF">HMPREF3192_00483</name>
</gene>
<comment type="caution">
    <text evidence="7">The sequence shown here is derived from an EMBL/GenBank/DDBJ whole genome shotgun (WGS) entry which is preliminary data.</text>
</comment>
<dbReference type="CDD" id="cd12183">
    <property type="entry name" value="LDH_like_2"/>
    <property type="match status" value="1"/>
</dbReference>
<name>A0A133XVY7_9ACTN</name>
<dbReference type="STRING" id="1393034.HMPREF3192_00483"/>
<dbReference type="Proteomes" id="UP000070675">
    <property type="component" value="Unassembled WGS sequence"/>
</dbReference>
<sequence>MNRYYQHETKGLFMRILVYGAKSYDVDSFKAEQTHYPSLELEFTETGLNPFTACLANGYDAVCAFVNDNLSAMTLDILAGCDIKLVLMRCAGYDAVNVEYAKTLGITVLRVPAYSPEAIAEHAMGLALCANRRIHRGYNRVRDNDYSLVGLVGETLHDKTAGIIGTGRIGAALCRICKGFGMTVLGADPYPNQKLVDEEHVVDAYVSNEELYQRSDLISLHAFLDDKSYHMINDKTIRAMKDGVIFVNTSRGGLVDTPALVRGILSGKIGAAGLDVYEEENPNVYRDRTDEIFDPPTAQLCAFPNVVVTSHQAFFTREALAQIAHTTMTNAQAFADNQPFIKQSVVC</sequence>
<feature type="domain" description="D-isomer specific 2-hydroxyacid dehydrogenase catalytic" evidence="5">
    <location>
        <begin position="16"/>
        <end position="339"/>
    </location>
</feature>
<dbReference type="GO" id="GO:0008720">
    <property type="term" value="F:D-lactate dehydrogenase (NAD+) activity"/>
    <property type="evidence" value="ECO:0007669"/>
    <property type="project" value="TreeGrafter"/>
</dbReference>
<dbReference type="SUPFAM" id="SSF51735">
    <property type="entry name" value="NAD(P)-binding Rossmann-fold domains"/>
    <property type="match status" value="1"/>
</dbReference>
<evidence type="ECO:0000259" key="6">
    <source>
        <dbReference type="Pfam" id="PF02826"/>
    </source>
</evidence>
<feature type="domain" description="D-isomer specific 2-hydroxyacid dehydrogenase NAD-binding" evidence="6">
    <location>
        <begin position="124"/>
        <end position="313"/>
    </location>
</feature>
<dbReference type="EMBL" id="LSCR01000006">
    <property type="protein sequence ID" value="KXB35118.1"/>
    <property type="molecule type" value="Genomic_DNA"/>
</dbReference>
<protein>
    <submittedName>
        <fullName evidence="7">Putative D-lactate dehydrogenase</fullName>
    </submittedName>
</protein>
<dbReference type="InterPro" id="IPR036291">
    <property type="entry name" value="NAD(P)-bd_dom_sf"/>
</dbReference>
<evidence type="ECO:0000313" key="7">
    <source>
        <dbReference type="EMBL" id="KXB35118.1"/>
    </source>
</evidence>
<keyword evidence="2 4" id="KW-0560">Oxidoreductase</keyword>
<accession>A0A133XVY7</accession>
<reference evidence="8" key="1">
    <citation type="submission" date="2016-01" db="EMBL/GenBank/DDBJ databases">
        <authorList>
            <person name="Mitreva M."/>
            <person name="Pepin K.H."/>
            <person name="Mihindukulasuriya K.A."/>
            <person name="Fulton R."/>
            <person name="Fronick C."/>
            <person name="O'Laughlin M."/>
            <person name="Miner T."/>
            <person name="Herter B."/>
            <person name="Rosa B.A."/>
            <person name="Cordes M."/>
            <person name="Tomlinson C."/>
            <person name="Wollam A."/>
            <person name="Palsikar V.B."/>
            <person name="Mardis E.R."/>
            <person name="Wilson R.K."/>
        </authorList>
    </citation>
    <scope>NUCLEOTIDE SEQUENCE [LARGE SCALE GENOMIC DNA]</scope>
    <source>
        <strain evidence="8">DNF00019</strain>
    </source>
</reference>
<dbReference type="InterPro" id="IPR006140">
    <property type="entry name" value="D-isomer_DH_NAD-bd"/>
</dbReference>